<dbReference type="RefSeq" id="WP_249997566.1">
    <property type="nucleotide sequence ID" value="NZ_CP116221.1"/>
</dbReference>
<dbReference type="Gene3D" id="2.160.20.80">
    <property type="entry name" value="E3 ubiquitin-protein ligase SopA"/>
    <property type="match status" value="1"/>
</dbReference>
<reference evidence="1 2" key="1">
    <citation type="submission" date="2023-01" db="EMBL/GenBank/DDBJ databases">
        <title>Psychroserpens ponticola sp. nov., isolated from seawater.</title>
        <authorList>
            <person name="Kristyanto S."/>
            <person name="Jung J."/>
            <person name="Kim J.M."/>
            <person name="Jeon C.O."/>
        </authorList>
    </citation>
    <scope>NUCLEOTIDE SEQUENCE [LARGE SCALE GENOMIC DNA]</scope>
    <source>
        <strain evidence="1 2">MSW6</strain>
    </source>
</reference>
<gene>
    <name evidence="1" type="ORF">MUN68_008545</name>
</gene>
<evidence type="ECO:0000313" key="1">
    <source>
        <dbReference type="EMBL" id="WCO03664.1"/>
    </source>
</evidence>
<dbReference type="EMBL" id="CP116221">
    <property type="protein sequence ID" value="WCO03664.1"/>
    <property type="molecule type" value="Genomic_DNA"/>
</dbReference>
<evidence type="ECO:0000313" key="2">
    <source>
        <dbReference type="Proteomes" id="UP001202717"/>
    </source>
</evidence>
<sequence>MNETENRTLEELFSAYSEGKRHFLNWDFDEDLSVKGKDLSDIFFENCFLFLDFRESKLNGAKFIGCNIKTADFRNSDLTNATINNCSVESTMFKGAKTDNLIFKENYCYGNIVGQKDFEELFKDSDEFYTIVRITNGFPNGDGIGNILTGEIIQGEINVNDLLLTSNGTEVPIVEVELINMVPKRQDFAITIPRKFDNAENWGKLFGTEFKIKKHYLQHRV</sequence>
<accession>A0ABY7S3A3</accession>
<dbReference type="InterPro" id="IPR001646">
    <property type="entry name" value="5peptide_repeat"/>
</dbReference>
<dbReference type="SUPFAM" id="SSF141571">
    <property type="entry name" value="Pentapeptide repeat-like"/>
    <property type="match status" value="1"/>
</dbReference>
<organism evidence="1 2">
    <name type="scientific">Psychroserpens ponticola</name>
    <dbReference type="NCBI Taxonomy" id="2932268"/>
    <lineage>
        <taxon>Bacteria</taxon>
        <taxon>Pseudomonadati</taxon>
        <taxon>Bacteroidota</taxon>
        <taxon>Flavobacteriia</taxon>
        <taxon>Flavobacteriales</taxon>
        <taxon>Flavobacteriaceae</taxon>
        <taxon>Psychroserpens</taxon>
    </lineage>
</organism>
<dbReference type="Proteomes" id="UP001202717">
    <property type="component" value="Chromosome"/>
</dbReference>
<keyword evidence="2" id="KW-1185">Reference proteome</keyword>
<protein>
    <submittedName>
        <fullName evidence="1">Pentapeptide repeat-containing protein</fullName>
    </submittedName>
</protein>
<name>A0ABY7S3A3_9FLAO</name>
<proteinExistence type="predicted"/>
<dbReference type="Pfam" id="PF00805">
    <property type="entry name" value="Pentapeptide"/>
    <property type="match status" value="1"/>
</dbReference>